<keyword evidence="3 6" id="KW-0489">Methyltransferase</keyword>
<feature type="binding site" evidence="6">
    <location>
        <position position="163"/>
    </location>
    <ligand>
        <name>S-adenosyl-L-methionine</name>
        <dbReference type="ChEBI" id="CHEBI:59789"/>
    </ligand>
</feature>
<dbReference type="PANTHER" id="PTHR43648">
    <property type="entry name" value="ELECTRON TRANSFER FLAVOPROTEIN BETA SUBUNIT LYSINE METHYLTRANSFERASE"/>
    <property type="match status" value="1"/>
</dbReference>
<keyword evidence="8" id="KW-1185">Reference proteome</keyword>
<keyword evidence="2 6" id="KW-0963">Cytoplasm</keyword>
<name>A0A1M4TJ98_9LACT</name>
<dbReference type="NCBIfam" id="TIGR00406">
    <property type="entry name" value="prmA"/>
    <property type="match status" value="1"/>
</dbReference>
<feature type="binding site" evidence="6">
    <location>
        <position position="206"/>
    </location>
    <ligand>
        <name>S-adenosyl-L-methionine</name>
        <dbReference type="ChEBI" id="CHEBI:59789"/>
    </ligand>
</feature>
<dbReference type="EMBL" id="FQUF01000005">
    <property type="protein sequence ID" value="SHE44498.1"/>
    <property type="molecule type" value="Genomic_DNA"/>
</dbReference>
<evidence type="ECO:0000256" key="1">
    <source>
        <dbReference type="ARBA" id="ARBA00009741"/>
    </source>
</evidence>
<evidence type="ECO:0000256" key="2">
    <source>
        <dbReference type="ARBA" id="ARBA00022490"/>
    </source>
</evidence>
<comment type="similarity">
    <text evidence="1 6">Belongs to the methyltransferase superfamily. PrmA family.</text>
</comment>
<reference evidence="7 8" key="1">
    <citation type="submission" date="2016-11" db="EMBL/GenBank/DDBJ databases">
        <authorList>
            <person name="Jaros S."/>
            <person name="Januszkiewicz K."/>
            <person name="Wedrychowicz H."/>
        </authorList>
    </citation>
    <scope>NUCLEOTIDE SEQUENCE [LARGE SCALE GENOMIC DNA]</scope>
    <source>
        <strain evidence="7 8">DSM 15692</strain>
    </source>
</reference>
<dbReference type="AlphaFoldDB" id="A0A1M4TJ98"/>
<keyword evidence="7" id="KW-0687">Ribonucleoprotein</keyword>
<dbReference type="Gene3D" id="3.40.50.150">
    <property type="entry name" value="Vaccinia Virus protein VP39"/>
    <property type="match status" value="1"/>
</dbReference>
<evidence type="ECO:0000256" key="5">
    <source>
        <dbReference type="ARBA" id="ARBA00022691"/>
    </source>
</evidence>
<sequence>MAEWKEYSVHINKEAEDSVSELLIELGSAGVSLVDRNDFETMPEYGFDSLWALDEEKFPSEGIIVKGYFPVETIHSDLEKTLHQRLEKLKEYHLNVREYTVESAMLMDSDWNNKWKEFYHSVPITRYLTIVPEWEDYTKRNSDEQLIVMDPGLAFGTGTHPTTQLSVQALEIVLRGGETVLDVGTGSGVLTIASSLLGATEIHAFDLDDIAVQSAKNNINLNELAAEIIVKENNLLKNVTIKADVVVANILAPIILELIPDAMHVLKPGGTLISSGIIKEQEEEILNALKNEGFKIRQINQMKDWIVIIAQKPLDE</sequence>
<evidence type="ECO:0000313" key="7">
    <source>
        <dbReference type="EMBL" id="SHE44498.1"/>
    </source>
</evidence>
<dbReference type="CDD" id="cd02440">
    <property type="entry name" value="AdoMet_MTases"/>
    <property type="match status" value="1"/>
</dbReference>
<comment type="catalytic activity">
    <reaction evidence="6">
        <text>L-lysyl-[protein] + 3 S-adenosyl-L-methionine = N(6),N(6),N(6)-trimethyl-L-lysyl-[protein] + 3 S-adenosyl-L-homocysteine + 3 H(+)</text>
        <dbReference type="Rhea" id="RHEA:54192"/>
        <dbReference type="Rhea" id="RHEA-COMP:9752"/>
        <dbReference type="Rhea" id="RHEA-COMP:13826"/>
        <dbReference type="ChEBI" id="CHEBI:15378"/>
        <dbReference type="ChEBI" id="CHEBI:29969"/>
        <dbReference type="ChEBI" id="CHEBI:57856"/>
        <dbReference type="ChEBI" id="CHEBI:59789"/>
        <dbReference type="ChEBI" id="CHEBI:61961"/>
    </reaction>
</comment>
<dbReference type="SUPFAM" id="SSF53335">
    <property type="entry name" value="S-adenosyl-L-methionine-dependent methyltransferases"/>
    <property type="match status" value="1"/>
</dbReference>
<dbReference type="HAMAP" id="MF_00735">
    <property type="entry name" value="Methyltr_PrmA"/>
    <property type="match status" value="1"/>
</dbReference>
<organism evidence="7 8">
    <name type="scientific">Atopostipes suicloacalis DSM 15692</name>
    <dbReference type="NCBI Taxonomy" id="1121025"/>
    <lineage>
        <taxon>Bacteria</taxon>
        <taxon>Bacillati</taxon>
        <taxon>Bacillota</taxon>
        <taxon>Bacilli</taxon>
        <taxon>Lactobacillales</taxon>
        <taxon>Carnobacteriaceae</taxon>
        <taxon>Atopostipes</taxon>
    </lineage>
</organism>
<evidence type="ECO:0000256" key="4">
    <source>
        <dbReference type="ARBA" id="ARBA00022679"/>
    </source>
</evidence>
<comment type="function">
    <text evidence="6">Methylates ribosomal protein L11.</text>
</comment>
<evidence type="ECO:0000313" key="8">
    <source>
        <dbReference type="Proteomes" id="UP000184128"/>
    </source>
</evidence>
<accession>A0A1M4TJ98</accession>
<dbReference type="PANTHER" id="PTHR43648:SF1">
    <property type="entry name" value="ELECTRON TRANSFER FLAVOPROTEIN BETA SUBUNIT LYSINE METHYLTRANSFERASE"/>
    <property type="match status" value="1"/>
</dbReference>
<keyword evidence="5 6" id="KW-0949">S-adenosyl-L-methionine</keyword>
<dbReference type="InterPro" id="IPR050078">
    <property type="entry name" value="Ribosomal_L11_MeTrfase_PrmA"/>
</dbReference>
<comment type="subcellular location">
    <subcellularLocation>
        <location evidence="6">Cytoplasm</location>
    </subcellularLocation>
</comment>
<dbReference type="RefSeq" id="WP_073295670.1">
    <property type="nucleotide sequence ID" value="NZ_FQUF01000005.1"/>
</dbReference>
<gene>
    <name evidence="6" type="primary">prmA</name>
    <name evidence="7" type="ORF">SAMN02745249_00452</name>
</gene>
<dbReference type="InterPro" id="IPR004498">
    <property type="entry name" value="Ribosomal_PrmA_MeTrfase"/>
</dbReference>
<feature type="binding site" evidence="6">
    <location>
        <position position="184"/>
    </location>
    <ligand>
        <name>S-adenosyl-L-methionine</name>
        <dbReference type="ChEBI" id="CHEBI:59789"/>
    </ligand>
</feature>
<evidence type="ECO:0000256" key="3">
    <source>
        <dbReference type="ARBA" id="ARBA00022603"/>
    </source>
</evidence>
<protein>
    <recommendedName>
        <fullName evidence="6">Ribosomal protein L11 methyltransferase</fullName>
        <shortName evidence="6">L11 Mtase</shortName>
        <ecNumber evidence="6">2.1.1.-</ecNumber>
    </recommendedName>
</protein>
<keyword evidence="7" id="KW-0689">Ribosomal protein</keyword>
<dbReference type="STRING" id="1121025.SAMN02745249_00452"/>
<dbReference type="GO" id="GO:0032259">
    <property type="term" value="P:methylation"/>
    <property type="evidence" value="ECO:0007669"/>
    <property type="project" value="UniProtKB-KW"/>
</dbReference>
<dbReference type="Proteomes" id="UP000184128">
    <property type="component" value="Unassembled WGS sequence"/>
</dbReference>
<dbReference type="Pfam" id="PF06325">
    <property type="entry name" value="PrmA"/>
    <property type="match status" value="1"/>
</dbReference>
<feature type="binding site" evidence="6">
    <location>
        <position position="249"/>
    </location>
    <ligand>
        <name>S-adenosyl-L-methionine</name>
        <dbReference type="ChEBI" id="CHEBI:59789"/>
    </ligand>
</feature>
<evidence type="ECO:0000256" key="6">
    <source>
        <dbReference type="HAMAP-Rule" id="MF_00735"/>
    </source>
</evidence>
<dbReference type="EC" id="2.1.1.-" evidence="6"/>
<dbReference type="OrthoDB" id="9785995at2"/>
<dbReference type="InterPro" id="IPR029063">
    <property type="entry name" value="SAM-dependent_MTases_sf"/>
</dbReference>
<dbReference type="GO" id="GO:0005737">
    <property type="term" value="C:cytoplasm"/>
    <property type="evidence" value="ECO:0007669"/>
    <property type="project" value="UniProtKB-SubCell"/>
</dbReference>
<dbReference type="GO" id="GO:0016279">
    <property type="term" value="F:protein-lysine N-methyltransferase activity"/>
    <property type="evidence" value="ECO:0007669"/>
    <property type="project" value="RHEA"/>
</dbReference>
<dbReference type="GO" id="GO:0005840">
    <property type="term" value="C:ribosome"/>
    <property type="evidence" value="ECO:0007669"/>
    <property type="project" value="UniProtKB-KW"/>
</dbReference>
<dbReference type="PIRSF" id="PIRSF000401">
    <property type="entry name" value="RPL11_MTase"/>
    <property type="match status" value="1"/>
</dbReference>
<keyword evidence="4 6" id="KW-0808">Transferase</keyword>
<proteinExistence type="inferred from homology"/>